<keyword evidence="4 5" id="KW-0472">Membrane</keyword>
<name>A0A254N9Y0_9BURK</name>
<dbReference type="PANTHER" id="PTHR21016">
    <property type="entry name" value="BETA-AMYLOID BINDING PROTEIN-RELATED"/>
    <property type="match status" value="1"/>
</dbReference>
<evidence type="ECO:0000256" key="4">
    <source>
        <dbReference type="ARBA" id="ARBA00023136"/>
    </source>
</evidence>
<proteinExistence type="predicted"/>
<evidence type="ECO:0000259" key="6">
    <source>
        <dbReference type="Pfam" id="PF05154"/>
    </source>
</evidence>
<reference evidence="7 8" key="1">
    <citation type="journal article" date="2007" name="Int. J. Syst. Evol. Microbiol.">
        <title>Description of Pelomonas aquatica sp. nov. and Pelomonas puraquae sp. nov., isolated from industrial and haemodialysis water.</title>
        <authorList>
            <person name="Gomila M."/>
            <person name="Bowien B."/>
            <person name="Falsen E."/>
            <person name="Moore E.R."/>
            <person name="Lalucat J."/>
        </authorList>
    </citation>
    <scope>NUCLEOTIDE SEQUENCE [LARGE SCALE GENOMIC DNA]</scope>
    <source>
        <strain evidence="7 8">CCUG 52769</strain>
    </source>
</reference>
<sequence length="107" mass="11633">MSAVMDGSMVYCRGCGKQLHVTAVTCPQCGAPQQAAGVSDKKILPAFLLCFFLGWLGVHRFYVGKIGTGILQIITFGGLGIWYLIDFIMIIVGAFTDKSGRKLTQWV</sequence>
<keyword evidence="2 5" id="KW-0812">Transmembrane</keyword>
<evidence type="ECO:0000256" key="3">
    <source>
        <dbReference type="ARBA" id="ARBA00022989"/>
    </source>
</evidence>
<evidence type="ECO:0000313" key="7">
    <source>
        <dbReference type="EMBL" id="OWR01933.1"/>
    </source>
</evidence>
<accession>A0A254N9Y0</accession>
<keyword evidence="3 5" id="KW-1133">Transmembrane helix</keyword>
<dbReference type="EMBL" id="NISI01000011">
    <property type="protein sequence ID" value="OWR01933.1"/>
    <property type="molecule type" value="Genomic_DNA"/>
</dbReference>
<feature type="transmembrane region" description="Helical" evidence="5">
    <location>
        <begin position="43"/>
        <end position="63"/>
    </location>
</feature>
<dbReference type="InterPro" id="IPR007829">
    <property type="entry name" value="TM2"/>
</dbReference>
<feature type="transmembrane region" description="Helical" evidence="5">
    <location>
        <begin position="69"/>
        <end position="95"/>
    </location>
</feature>
<evidence type="ECO:0000256" key="2">
    <source>
        <dbReference type="ARBA" id="ARBA00022692"/>
    </source>
</evidence>
<dbReference type="PANTHER" id="PTHR21016:SF25">
    <property type="entry name" value="TM2 DOMAIN-CONTAINING PROTEIN DDB_G0277895-RELATED"/>
    <property type="match status" value="1"/>
</dbReference>
<dbReference type="Pfam" id="PF05154">
    <property type="entry name" value="TM2"/>
    <property type="match status" value="1"/>
</dbReference>
<comment type="caution">
    <text evidence="7">The sequence shown here is derived from an EMBL/GenBank/DDBJ whole genome shotgun (WGS) entry which is preliminary data.</text>
</comment>
<dbReference type="OrthoDB" id="5365675at2"/>
<dbReference type="AlphaFoldDB" id="A0A254N9Y0"/>
<dbReference type="RefSeq" id="WP_088485321.1">
    <property type="nucleotide sequence ID" value="NZ_JBCNLH010000009.1"/>
</dbReference>
<gene>
    <name evidence="7" type="ORF">CDO81_21615</name>
</gene>
<dbReference type="GO" id="GO:0016020">
    <property type="term" value="C:membrane"/>
    <property type="evidence" value="ECO:0007669"/>
    <property type="project" value="UniProtKB-SubCell"/>
</dbReference>
<evidence type="ECO:0000256" key="1">
    <source>
        <dbReference type="ARBA" id="ARBA00004141"/>
    </source>
</evidence>
<evidence type="ECO:0000313" key="8">
    <source>
        <dbReference type="Proteomes" id="UP000197446"/>
    </source>
</evidence>
<dbReference type="InterPro" id="IPR050932">
    <property type="entry name" value="TM2D1-3-like"/>
</dbReference>
<feature type="domain" description="TM2" evidence="6">
    <location>
        <begin position="40"/>
        <end position="88"/>
    </location>
</feature>
<comment type="subcellular location">
    <subcellularLocation>
        <location evidence="1">Membrane</location>
        <topology evidence="1">Multi-pass membrane protein</topology>
    </subcellularLocation>
</comment>
<protein>
    <recommendedName>
        <fullName evidence="6">TM2 domain-containing protein</fullName>
    </recommendedName>
</protein>
<organism evidence="7 8">
    <name type="scientific">Roseateles puraquae</name>
    <dbReference type="NCBI Taxonomy" id="431059"/>
    <lineage>
        <taxon>Bacteria</taxon>
        <taxon>Pseudomonadati</taxon>
        <taxon>Pseudomonadota</taxon>
        <taxon>Betaproteobacteria</taxon>
        <taxon>Burkholderiales</taxon>
        <taxon>Sphaerotilaceae</taxon>
        <taxon>Roseateles</taxon>
    </lineage>
</organism>
<evidence type="ECO:0000256" key="5">
    <source>
        <dbReference type="SAM" id="Phobius"/>
    </source>
</evidence>
<dbReference type="Proteomes" id="UP000197446">
    <property type="component" value="Unassembled WGS sequence"/>
</dbReference>
<keyword evidence="8" id="KW-1185">Reference proteome</keyword>